<dbReference type="Pfam" id="PF00535">
    <property type="entry name" value="Glycos_transf_2"/>
    <property type="match status" value="1"/>
</dbReference>
<keyword evidence="3" id="KW-1185">Reference proteome</keyword>
<dbReference type="KEGG" id="nas:GCU68_07245"/>
<dbReference type="Proteomes" id="UP000326170">
    <property type="component" value="Chromosome"/>
</dbReference>
<dbReference type="AlphaFoldDB" id="A0A5P9P2H7"/>
<evidence type="ECO:0000259" key="1">
    <source>
        <dbReference type="Pfam" id="PF00535"/>
    </source>
</evidence>
<organism evidence="2 3">
    <name type="scientific">Natronorubrum aibiense</name>
    <dbReference type="NCBI Taxonomy" id="348826"/>
    <lineage>
        <taxon>Archaea</taxon>
        <taxon>Methanobacteriati</taxon>
        <taxon>Methanobacteriota</taxon>
        <taxon>Stenosarchaea group</taxon>
        <taxon>Halobacteria</taxon>
        <taxon>Halobacteriales</taxon>
        <taxon>Natrialbaceae</taxon>
        <taxon>Natronorubrum</taxon>
    </lineage>
</organism>
<evidence type="ECO:0000313" key="3">
    <source>
        <dbReference type="Proteomes" id="UP000326170"/>
    </source>
</evidence>
<reference evidence="2 3" key="1">
    <citation type="journal article" date="2007" name="Int. J. Syst. Evol. Microbiol.">
        <title>Natronorubrum sulfidifaciens sp. nov., an extremely haloalkaliphilic archaeon isolated from Aiding salt lake in Xin-Jiang, China.</title>
        <authorList>
            <person name="Cui H.L."/>
            <person name="Tohty D."/>
            <person name="Liu H.C."/>
            <person name="Liu S.J."/>
            <person name="Oren A."/>
            <person name="Zhou P.J."/>
        </authorList>
    </citation>
    <scope>NUCLEOTIDE SEQUENCE [LARGE SCALE GENOMIC DNA]</scope>
    <source>
        <strain evidence="2 3">7-3</strain>
    </source>
</reference>
<dbReference type="Gene3D" id="3.90.550.10">
    <property type="entry name" value="Spore Coat Polysaccharide Biosynthesis Protein SpsA, Chain A"/>
    <property type="match status" value="1"/>
</dbReference>
<gene>
    <name evidence="2" type="ORF">GCU68_07245</name>
</gene>
<keyword evidence="2" id="KW-0808">Transferase</keyword>
<dbReference type="SUPFAM" id="SSF53448">
    <property type="entry name" value="Nucleotide-diphospho-sugar transferases"/>
    <property type="match status" value="1"/>
</dbReference>
<evidence type="ECO:0000313" key="2">
    <source>
        <dbReference type="EMBL" id="QFU82333.1"/>
    </source>
</evidence>
<accession>A0A5P9P2H7</accession>
<dbReference type="RefSeq" id="WP_152940249.1">
    <property type="nucleotide sequence ID" value="NZ_CP045488.1"/>
</dbReference>
<protein>
    <submittedName>
        <fullName evidence="2">Glycosyltransferase</fullName>
    </submittedName>
</protein>
<dbReference type="InterPro" id="IPR029044">
    <property type="entry name" value="Nucleotide-diphossugar_trans"/>
</dbReference>
<dbReference type="EMBL" id="CP045488">
    <property type="protein sequence ID" value="QFU82333.1"/>
    <property type="molecule type" value="Genomic_DNA"/>
</dbReference>
<dbReference type="GeneID" id="42300830"/>
<feature type="domain" description="Glycosyltransferase 2-like" evidence="1">
    <location>
        <begin position="11"/>
        <end position="158"/>
    </location>
</feature>
<dbReference type="InterPro" id="IPR001173">
    <property type="entry name" value="Glyco_trans_2-like"/>
</dbReference>
<sequence>MSGDDDGCFISVICPVYNDPEGIRETLTSVVDVDYPQDRFEVLVVDNGSTDQTPIVIQSFADSYPEIVSHIIEDEIQSSYAARNKGIKHATGEVIAFIDADMTVKQSWLKSIEDVLDSTTADYIGCKTRIYTPESGPTIWSKYDLALGLPVEKYIEKDGFAPTCSLIVRQQVFDEVGNFDHRLVSGGDKEFGHRVRDAGFQMAYTDEIVLEHPARVSSTSWLKKAQRIGKGSMQLRRYHSDRYETPHPLHPIHYLPPSPFRLRDRFTNRVEVTIPEIILLFCIEYLLKLVQSYSRLDEMVCDE</sequence>
<dbReference type="GO" id="GO:0016740">
    <property type="term" value="F:transferase activity"/>
    <property type="evidence" value="ECO:0007669"/>
    <property type="project" value="UniProtKB-KW"/>
</dbReference>
<dbReference type="PANTHER" id="PTHR43685">
    <property type="entry name" value="GLYCOSYLTRANSFERASE"/>
    <property type="match status" value="1"/>
</dbReference>
<proteinExistence type="predicted"/>
<dbReference type="InterPro" id="IPR050834">
    <property type="entry name" value="Glycosyltransf_2"/>
</dbReference>
<name>A0A5P9P2H7_9EURY</name>
<dbReference type="OrthoDB" id="46222at2157"/>
<dbReference type="PANTHER" id="PTHR43685:SF2">
    <property type="entry name" value="GLYCOSYLTRANSFERASE 2-LIKE DOMAIN-CONTAINING PROTEIN"/>
    <property type="match status" value="1"/>
</dbReference>